<protein>
    <submittedName>
        <fullName evidence="1">Uncharacterized protein</fullName>
    </submittedName>
</protein>
<dbReference type="Proteomes" id="UP000624709">
    <property type="component" value="Unassembled WGS sequence"/>
</dbReference>
<name>A0ABQ4B9Z0_9ACTN</name>
<accession>A0ABQ4B9Z0</accession>
<keyword evidence="2" id="KW-1185">Reference proteome</keyword>
<dbReference type="RefSeq" id="WP_203825969.1">
    <property type="nucleotide sequence ID" value="NZ_BAAATY010000011.1"/>
</dbReference>
<sequence length="88" mass="10292">MTVPVHDFDREIRFADTRPFDNTNWWPDLSEDEEPHCREAFAGRWLVHDLTAAPDQARCAHVWPSDLTEAQCLHCHVEYESWTADPVT</sequence>
<comment type="caution">
    <text evidence="1">The sequence shown here is derived from an EMBL/GenBank/DDBJ whole genome shotgun (WGS) entry which is preliminary data.</text>
</comment>
<reference evidence="1 2" key="1">
    <citation type="submission" date="2021-01" db="EMBL/GenBank/DDBJ databases">
        <title>Whole genome shotgun sequence of Actinoplanes palleronii NBRC 14916.</title>
        <authorList>
            <person name="Komaki H."/>
            <person name="Tamura T."/>
        </authorList>
    </citation>
    <scope>NUCLEOTIDE SEQUENCE [LARGE SCALE GENOMIC DNA]</scope>
    <source>
        <strain evidence="1 2">NBRC 14916</strain>
    </source>
</reference>
<evidence type="ECO:0000313" key="1">
    <source>
        <dbReference type="EMBL" id="GIE67458.1"/>
    </source>
</evidence>
<dbReference type="EMBL" id="BOMS01000049">
    <property type="protein sequence ID" value="GIE67458.1"/>
    <property type="molecule type" value="Genomic_DNA"/>
</dbReference>
<proteinExistence type="predicted"/>
<gene>
    <name evidence="1" type="ORF">Apa02nite_035660</name>
</gene>
<evidence type="ECO:0000313" key="2">
    <source>
        <dbReference type="Proteomes" id="UP000624709"/>
    </source>
</evidence>
<organism evidence="1 2">
    <name type="scientific">Actinoplanes palleronii</name>
    <dbReference type="NCBI Taxonomy" id="113570"/>
    <lineage>
        <taxon>Bacteria</taxon>
        <taxon>Bacillati</taxon>
        <taxon>Actinomycetota</taxon>
        <taxon>Actinomycetes</taxon>
        <taxon>Micromonosporales</taxon>
        <taxon>Micromonosporaceae</taxon>
        <taxon>Actinoplanes</taxon>
    </lineage>
</organism>